<gene>
    <name evidence="4" type="ordered locus">Bind_0284</name>
</gene>
<dbReference type="STRING" id="395963.Bind_0284"/>
<dbReference type="PANTHER" id="PTHR12879:SF8">
    <property type="entry name" value="SPHINGOLIPID DELTA(4)-DESATURASE DES1"/>
    <property type="match status" value="1"/>
</dbReference>
<dbReference type="GO" id="GO:0042284">
    <property type="term" value="F:sphingolipid delta-4 desaturase activity"/>
    <property type="evidence" value="ECO:0007669"/>
    <property type="project" value="TreeGrafter"/>
</dbReference>
<feature type="region of interest" description="Disordered" evidence="1">
    <location>
        <begin position="341"/>
        <end position="387"/>
    </location>
</feature>
<keyword evidence="2" id="KW-1133">Transmembrane helix</keyword>
<dbReference type="AlphaFoldDB" id="B2ID81"/>
<dbReference type="HOGENOM" id="CLU_032156_0_0_5"/>
<evidence type="ECO:0000256" key="1">
    <source>
        <dbReference type="SAM" id="MobiDB-lite"/>
    </source>
</evidence>
<dbReference type="GO" id="GO:0016020">
    <property type="term" value="C:membrane"/>
    <property type="evidence" value="ECO:0007669"/>
    <property type="project" value="GOC"/>
</dbReference>
<dbReference type="Proteomes" id="UP000001695">
    <property type="component" value="Chromosome"/>
</dbReference>
<evidence type="ECO:0000313" key="4">
    <source>
        <dbReference type="EMBL" id="ACB93938.1"/>
    </source>
</evidence>
<keyword evidence="5" id="KW-1185">Reference proteome</keyword>
<evidence type="ECO:0000259" key="3">
    <source>
        <dbReference type="SMART" id="SM01269"/>
    </source>
</evidence>
<feature type="transmembrane region" description="Helical" evidence="2">
    <location>
        <begin position="76"/>
        <end position="97"/>
    </location>
</feature>
<dbReference type="GO" id="GO:0046513">
    <property type="term" value="P:ceramide biosynthetic process"/>
    <property type="evidence" value="ECO:0007669"/>
    <property type="project" value="TreeGrafter"/>
</dbReference>
<organism evidence="4 5">
    <name type="scientific">Beijerinckia indica subsp. indica (strain ATCC 9039 / DSM 1715 / NCIMB 8712)</name>
    <dbReference type="NCBI Taxonomy" id="395963"/>
    <lineage>
        <taxon>Bacteria</taxon>
        <taxon>Pseudomonadati</taxon>
        <taxon>Pseudomonadota</taxon>
        <taxon>Alphaproteobacteria</taxon>
        <taxon>Hyphomicrobiales</taxon>
        <taxon>Beijerinckiaceae</taxon>
        <taxon>Beijerinckia</taxon>
    </lineage>
</organism>
<dbReference type="Pfam" id="PF00487">
    <property type="entry name" value="FA_desaturase"/>
    <property type="match status" value="1"/>
</dbReference>
<feature type="compositionally biased region" description="Polar residues" evidence="1">
    <location>
        <begin position="376"/>
        <end position="387"/>
    </location>
</feature>
<keyword evidence="2" id="KW-0472">Membrane</keyword>
<feature type="transmembrane region" description="Helical" evidence="2">
    <location>
        <begin position="51"/>
        <end position="69"/>
    </location>
</feature>
<feature type="transmembrane region" description="Helical" evidence="2">
    <location>
        <begin position="195"/>
        <end position="214"/>
    </location>
</feature>
<dbReference type="SMART" id="SM01269">
    <property type="entry name" value="Lipid_DES"/>
    <property type="match status" value="1"/>
</dbReference>
<dbReference type="InterPro" id="IPR005804">
    <property type="entry name" value="FA_desaturase_dom"/>
</dbReference>
<evidence type="ECO:0000256" key="2">
    <source>
        <dbReference type="SAM" id="Phobius"/>
    </source>
</evidence>
<dbReference type="RefSeq" id="WP_012383296.1">
    <property type="nucleotide sequence ID" value="NC_010581.1"/>
</dbReference>
<proteinExistence type="predicted"/>
<reference evidence="4 5" key="2">
    <citation type="journal article" date="2010" name="J. Bacteriol.">
        <title>Complete genome sequence of Beijerinckia indica subsp. indica.</title>
        <authorList>
            <person name="Tamas I."/>
            <person name="Dedysh S.N."/>
            <person name="Liesack W."/>
            <person name="Stott M.B."/>
            <person name="Alam M."/>
            <person name="Murrell J.C."/>
            <person name="Dunfield P.F."/>
        </authorList>
    </citation>
    <scope>NUCLEOTIDE SEQUENCE [LARGE SCALE GENOMIC DNA]</scope>
    <source>
        <strain evidence="5">ATCC 9039 / DSM 1715 / NCIMB 8712</strain>
    </source>
</reference>
<dbReference type="EMBL" id="CP001016">
    <property type="protein sequence ID" value="ACB93938.1"/>
    <property type="molecule type" value="Genomic_DNA"/>
</dbReference>
<feature type="domain" description="Sphingolipid delta4-desaturase N-terminal" evidence="3">
    <location>
        <begin position="14"/>
        <end position="52"/>
    </location>
</feature>
<feature type="compositionally biased region" description="Polar residues" evidence="1">
    <location>
        <begin position="343"/>
        <end position="366"/>
    </location>
</feature>
<dbReference type="KEGG" id="bid:Bind_0284"/>
<sequence>MAKLFDLGPPDRAPRLTAYIPGPAQRPHPPRRRAITAAHPDVVALVGHDPLTFVITLGIVGFQILMAGWMSSHVWWVALIAAYCIGAFANHALFVVIHDATHNCIFESVRANKWAGILADLPNTVPTAMGFRYFHIKHHSHLGDYDYDADLPSHWEARLFGRTWYGKAAWMLLFPVFQGTRLSRLKATVPMWSRWTFINLACVVLFDLAILAAFGPVALLYLFASFWFSVGGLHPLGARWIQEHFTPDTQQETYDYYGPLNFLALNIGYHNEHHDFPDVPWIWLPCLKAMAPEFYGHLKYHRSWFKLFVTFIVDPRFTLYTRLDRSAASLASPEAVMARAQEAQASAQGQVQEQAQGPAPQTQTIPVNKPVDGTAGKTSKQATPAAA</sequence>
<dbReference type="InterPro" id="IPR013866">
    <property type="entry name" value="Sphingolipid_d4-desaturase_N"/>
</dbReference>
<keyword evidence="2" id="KW-0812">Transmembrane</keyword>
<reference evidence="5" key="1">
    <citation type="submission" date="2008-03" db="EMBL/GenBank/DDBJ databases">
        <title>Complete sequence of chromosome of Beijerinckia indica subsp. indica ATCC 9039.</title>
        <authorList>
            <consortium name="US DOE Joint Genome Institute"/>
            <person name="Copeland A."/>
            <person name="Lucas S."/>
            <person name="Lapidus A."/>
            <person name="Glavina del Rio T."/>
            <person name="Dalin E."/>
            <person name="Tice H."/>
            <person name="Bruce D."/>
            <person name="Goodwin L."/>
            <person name="Pitluck S."/>
            <person name="LaButti K."/>
            <person name="Schmutz J."/>
            <person name="Larimer F."/>
            <person name="Land M."/>
            <person name="Hauser L."/>
            <person name="Kyrpides N."/>
            <person name="Mikhailova N."/>
            <person name="Dunfield P.F."/>
            <person name="Dedysh S.N."/>
            <person name="Liesack W."/>
            <person name="Saw J.H."/>
            <person name="Alam M."/>
            <person name="Chen Y."/>
            <person name="Murrell J.C."/>
            <person name="Richardson P."/>
        </authorList>
    </citation>
    <scope>NUCLEOTIDE SEQUENCE [LARGE SCALE GENOMIC DNA]</scope>
    <source>
        <strain evidence="5">ATCC 9039 / DSM 1715 / NCIMB 8712</strain>
    </source>
</reference>
<name>B2ID81_BEII9</name>
<dbReference type="eggNOG" id="COG3239">
    <property type="taxonomic scope" value="Bacteria"/>
</dbReference>
<dbReference type="Pfam" id="PF08557">
    <property type="entry name" value="Lipid_DES"/>
    <property type="match status" value="1"/>
</dbReference>
<dbReference type="PANTHER" id="PTHR12879">
    <property type="entry name" value="SPHINGOLIPID DELTA 4 DESATURASE/C-4 HYDROXYLASE PROTEIN DES2"/>
    <property type="match status" value="1"/>
</dbReference>
<evidence type="ECO:0000313" key="5">
    <source>
        <dbReference type="Proteomes" id="UP000001695"/>
    </source>
</evidence>
<accession>B2ID81</accession>
<protein>
    <submittedName>
        <fullName evidence="4">Fatty acid desaturase</fullName>
    </submittedName>
</protein>